<dbReference type="GO" id="GO:0004672">
    <property type="term" value="F:protein kinase activity"/>
    <property type="evidence" value="ECO:0007669"/>
    <property type="project" value="InterPro"/>
</dbReference>
<feature type="domain" description="Protein kinase" evidence="1">
    <location>
        <begin position="195"/>
        <end position="580"/>
    </location>
</feature>
<accession>A0A2J6SBM0</accession>
<dbReference type="Gene3D" id="1.10.510.10">
    <property type="entry name" value="Transferase(Phosphotransferase) domain 1"/>
    <property type="match status" value="1"/>
</dbReference>
<dbReference type="OrthoDB" id="4062651at2759"/>
<dbReference type="Proteomes" id="UP000235786">
    <property type="component" value="Unassembled WGS sequence"/>
</dbReference>
<dbReference type="InterPro" id="IPR011009">
    <property type="entry name" value="Kinase-like_dom_sf"/>
</dbReference>
<evidence type="ECO:0000313" key="2">
    <source>
        <dbReference type="EMBL" id="PMD48142.1"/>
    </source>
</evidence>
<organism evidence="2 3">
    <name type="scientific">Hyaloscypha variabilis (strain UAMH 11265 / GT02V1 / F)</name>
    <name type="common">Meliniomyces variabilis</name>
    <dbReference type="NCBI Taxonomy" id="1149755"/>
    <lineage>
        <taxon>Eukaryota</taxon>
        <taxon>Fungi</taxon>
        <taxon>Dikarya</taxon>
        <taxon>Ascomycota</taxon>
        <taxon>Pezizomycotina</taxon>
        <taxon>Leotiomycetes</taxon>
        <taxon>Helotiales</taxon>
        <taxon>Hyaloscyphaceae</taxon>
        <taxon>Hyaloscypha</taxon>
        <taxon>Hyaloscypha variabilis</taxon>
    </lineage>
</organism>
<dbReference type="EMBL" id="KZ613937">
    <property type="protein sequence ID" value="PMD48142.1"/>
    <property type="molecule type" value="Genomic_DNA"/>
</dbReference>
<reference evidence="2 3" key="1">
    <citation type="submission" date="2016-04" db="EMBL/GenBank/DDBJ databases">
        <title>A degradative enzymes factory behind the ericoid mycorrhizal symbiosis.</title>
        <authorList>
            <consortium name="DOE Joint Genome Institute"/>
            <person name="Martino E."/>
            <person name="Morin E."/>
            <person name="Grelet G."/>
            <person name="Kuo A."/>
            <person name="Kohler A."/>
            <person name="Daghino S."/>
            <person name="Barry K."/>
            <person name="Choi C."/>
            <person name="Cichocki N."/>
            <person name="Clum A."/>
            <person name="Copeland A."/>
            <person name="Hainaut M."/>
            <person name="Haridas S."/>
            <person name="Labutti K."/>
            <person name="Lindquist E."/>
            <person name="Lipzen A."/>
            <person name="Khouja H.-R."/>
            <person name="Murat C."/>
            <person name="Ohm R."/>
            <person name="Olson A."/>
            <person name="Spatafora J."/>
            <person name="Veneault-Fourrey C."/>
            <person name="Henrissat B."/>
            <person name="Grigoriev I."/>
            <person name="Martin F."/>
            <person name="Perotto S."/>
        </authorList>
    </citation>
    <scope>NUCLEOTIDE SEQUENCE [LARGE SCALE GENOMIC DNA]</scope>
    <source>
        <strain evidence="2 3">F</strain>
    </source>
</reference>
<dbReference type="AlphaFoldDB" id="A0A2J6SBM0"/>
<gene>
    <name evidence="2" type="ORF">L207DRAFT_505197</name>
</gene>
<evidence type="ECO:0000313" key="3">
    <source>
        <dbReference type="Proteomes" id="UP000235786"/>
    </source>
</evidence>
<keyword evidence="3" id="KW-1185">Reference proteome</keyword>
<dbReference type="PROSITE" id="PS50011">
    <property type="entry name" value="PROTEIN_KINASE_DOM"/>
    <property type="match status" value="1"/>
</dbReference>
<dbReference type="InterPro" id="IPR000719">
    <property type="entry name" value="Prot_kinase_dom"/>
</dbReference>
<dbReference type="SMART" id="SM00220">
    <property type="entry name" value="S_TKc"/>
    <property type="match status" value="1"/>
</dbReference>
<evidence type="ECO:0000259" key="1">
    <source>
        <dbReference type="PROSITE" id="PS50011"/>
    </source>
</evidence>
<name>A0A2J6SBM0_HYAVF</name>
<proteinExistence type="predicted"/>
<dbReference type="GO" id="GO:0005524">
    <property type="term" value="F:ATP binding"/>
    <property type="evidence" value="ECO:0007669"/>
    <property type="project" value="InterPro"/>
</dbReference>
<protein>
    <recommendedName>
        <fullName evidence="1">Protein kinase domain-containing protein</fullName>
    </recommendedName>
</protein>
<dbReference type="STRING" id="1149755.A0A2J6SBM0"/>
<dbReference type="SUPFAM" id="SSF56112">
    <property type="entry name" value="Protein kinase-like (PK-like)"/>
    <property type="match status" value="1"/>
</dbReference>
<sequence length="580" mass="65241">MEPTPTNISAFMFPSAAFTPNPPPAVESSSIKHWPSSTLNPKNRIDSLELLPAPTWKIDGGSADGIRLFAIPNFARGRPPMQIETCIPEIEDIPEHLRDVLQPNSSMFRESVDVGSSSISRHILRALENWSATRFGGDFEKEYSSMPYGSRIIFENIAADVRDIKIHFVPAYDVEREYLSKKALQAMWNLPPNAWPETLDLGQLKFQRQIDYVVSLVSLPGTDGREYIFKSLTHDLKHFYHELRLLLTLEPHPNIISHPLYIVTKKCQFGGKVGVCGMILPYHSAGGLRGVLRRQSLDPQRDLRDEIHWAQQITSALIHIRERSPAFYTNLKLDNIVMASSSETGTLQPVLIDFEQRIGSPVWTPPEVHYIIYLTSLATTSPSPSIRTKYTALLQTHRIPFTNPSPTALYKNPPHGYCEPWPSFTSAEQEAAQVYMLGKLLWCLFENATLLNTHISITSFRDQPAVPDLLFPAFRRTPPVLRDCILQCTAGSGEARGRAPPLVASYGDRKIVLREGEEGEGRGGREEVQSAMQRWWSQEIKDAEMFLGSRRESGVGGGCLQKYIDGRPTLKDVLRVLQSL</sequence>